<dbReference type="InterPro" id="IPR011008">
    <property type="entry name" value="Dimeric_a/b-barrel"/>
</dbReference>
<dbReference type="RefSeq" id="WP_214623869.1">
    <property type="nucleotide sequence ID" value="NZ_JAHGAW010000007.1"/>
</dbReference>
<gene>
    <name evidence="3" type="ORF">KK488_12120</name>
</gene>
<accession>A0A9X1DCM6</accession>
<feature type="signal peptide" evidence="1">
    <location>
        <begin position="1"/>
        <end position="23"/>
    </location>
</feature>
<keyword evidence="1" id="KW-0732">Signal</keyword>
<protein>
    <submittedName>
        <fullName evidence="3">DUF1330 domain-containing protein</fullName>
    </submittedName>
</protein>
<dbReference type="SUPFAM" id="SSF54909">
    <property type="entry name" value="Dimeric alpha+beta barrel"/>
    <property type="match status" value="1"/>
</dbReference>
<feature type="domain" description="DUF1330" evidence="2">
    <location>
        <begin position="33"/>
        <end position="125"/>
    </location>
</feature>
<dbReference type="EMBL" id="JAHGAW010000007">
    <property type="protein sequence ID" value="MBT2187690.1"/>
    <property type="molecule type" value="Genomic_DNA"/>
</dbReference>
<evidence type="ECO:0000256" key="1">
    <source>
        <dbReference type="SAM" id="SignalP"/>
    </source>
</evidence>
<evidence type="ECO:0000259" key="2">
    <source>
        <dbReference type="Pfam" id="PF07045"/>
    </source>
</evidence>
<dbReference type="Proteomes" id="UP001138757">
    <property type="component" value="Unassembled WGS sequence"/>
</dbReference>
<organism evidence="3 4">
    <name type="scientific">Sphingobium nicotianae</name>
    <dbReference type="NCBI Taxonomy" id="2782607"/>
    <lineage>
        <taxon>Bacteria</taxon>
        <taxon>Pseudomonadati</taxon>
        <taxon>Pseudomonadota</taxon>
        <taxon>Alphaproteobacteria</taxon>
        <taxon>Sphingomonadales</taxon>
        <taxon>Sphingomonadaceae</taxon>
        <taxon>Sphingobium</taxon>
    </lineage>
</organism>
<name>A0A9X1DCM6_9SPHN</name>
<proteinExistence type="predicted"/>
<dbReference type="PANTHER" id="PTHR41521">
    <property type="match status" value="1"/>
</dbReference>
<feature type="chain" id="PRO_5040728824" evidence="1">
    <location>
        <begin position="24"/>
        <end position="134"/>
    </location>
</feature>
<evidence type="ECO:0000313" key="4">
    <source>
        <dbReference type="Proteomes" id="UP001138757"/>
    </source>
</evidence>
<dbReference type="PANTHER" id="PTHR41521:SF4">
    <property type="entry name" value="BLR0684 PROTEIN"/>
    <property type="match status" value="1"/>
</dbReference>
<comment type="caution">
    <text evidence="3">The sequence shown here is derived from an EMBL/GenBank/DDBJ whole genome shotgun (WGS) entry which is preliminary data.</text>
</comment>
<keyword evidence="4" id="KW-1185">Reference proteome</keyword>
<dbReference type="InterPro" id="IPR010753">
    <property type="entry name" value="DUF1330"/>
</dbReference>
<reference evidence="3" key="1">
    <citation type="submission" date="2021-05" db="EMBL/GenBank/DDBJ databases">
        <title>Genome of Sphingobium sp. strain.</title>
        <authorList>
            <person name="Fan R."/>
        </authorList>
    </citation>
    <scope>NUCLEOTIDE SEQUENCE</scope>
    <source>
        <strain evidence="3">H33</strain>
    </source>
</reference>
<evidence type="ECO:0000313" key="3">
    <source>
        <dbReference type="EMBL" id="MBT2187690.1"/>
    </source>
</evidence>
<dbReference type="AlphaFoldDB" id="A0A9X1DCM6"/>
<sequence>MIDRKTLATLAAGLVIGSLGATAWSAATPPPPKGYVVAEVNVKDLAAYRAYGDAAFPIIRKYGGTFLTRGGQTVAVEGAPPAQRVMIIEFASLEQAKRFEYSKDYTDIAPLRQKSADSRLFLVEGTNNAAASKP</sequence>
<dbReference type="Gene3D" id="3.30.70.100">
    <property type="match status" value="1"/>
</dbReference>
<dbReference type="Pfam" id="PF07045">
    <property type="entry name" value="DUF1330"/>
    <property type="match status" value="1"/>
</dbReference>